<feature type="transmembrane region" description="Helical" evidence="6">
    <location>
        <begin position="224"/>
        <end position="246"/>
    </location>
</feature>
<keyword evidence="2" id="KW-0805">Transcription regulation</keyword>
<evidence type="ECO:0000313" key="8">
    <source>
        <dbReference type="EMBL" id="OGE85584.1"/>
    </source>
</evidence>
<dbReference type="InterPro" id="IPR036390">
    <property type="entry name" value="WH_DNA-bd_sf"/>
</dbReference>
<dbReference type="InterPro" id="IPR002571">
    <property type="entry name" value="HrcA"/>
</dbReference>
<dbReference type="PANTHER" id="PTHR34824:SF1">
    <property type="entry name" value="HEAT-INDUCIBLE TRANSCRIPTION REPRESSOR HRCA"/>
    <property type="match status" value="1"/>
</dbReference>
<keyword evidence="3" id="KW-0346">Stress response</keyword>
<dbReference type="PANTHER" id="PTHR34824">
    <property type="entry name" value="HEAT-INDUCIBLE TRANSCRIPTION REPRESSOR HRCA"/>
    <property type="match status" value="1"/>
</dbReference>
<evidence type="ECO:0000256" key="6">
    <source>
        <dbReference type="SAM" id="Phobius"/>
    </source>
</evidence>
<dbReference type="Pfam" id="PF01628">
    <property type="entry name" value="HrcA"/>
    <property type="match status" value="1"/>
</dbReference>
<dbReference type="SUPFAM" id="SSF55781">
    <property type="entry name" value="GAF domain-like"/>
    <property type="match status" value="1"/>
</dbReference>
<dbReference type="GO" id="GO:0003677">
    <property type="term" value="F:DNA binding"/>
    <property type="evidence" value="ECO:0007669"/>
    <property type="project" value="InterPro"/>
</dbReference>
<keyword evidence="6" id="KW-0472">Membrane</keyword>
<keyword evidence="4" id="KW-0804">Transcription</keyword>
<dbReference type="Gene3D" id="1.10.10.10">
    <property type="entry name" value="Winged helix-like DNA-binding domain superfamily/Winged helix DNA-binding domain"/>
    <property type="match status" value="1"/>
</dbReference>
<evidence type="ECO:0000256" key="5">
    <source>
        <dbReference type="SAM" id="Coils"/>
    </source>
</evidence>
<keyword evidence="1" id="KW-0678">Repressor</keyword>
<evidence type="ECO:0000256" key="4">
    <source>
        <dbReference type="ARBA" id="ARBA00023163"/>
    </source>
</evidence>
<keyword evidence="5" id="KW-0175">Coiled coil</keyword>
<evidence type="ECO:0000256" key="3">
    <source>
        <dbReference type="ARBA" id="ARBA00023016"/>
    </source>
</evidence>
<evidence type="ECO:0000259" key="7">
    <source>
        <dbReference type="Pfam" id="PF01628"/>
    </source>
</evidence>
<accession>A0A1F5P731</accession>
<keyword evidence="6" id="KW-1133">Transmembrane helix</keyword>
<dbReference type="InterPro" id="IPR029016">
    <property type="entry name" value="GAF-like_dom_sf"/>
</dbReference>
<feature type="domain" description="Heat-inducible transcription repressor HrcA C-terminal" evidence="7">
    <location>
        <begin position="85"/>
        <end position="220"/>
    </location>
</feature>
<reference evidence="8 9" key="1">
    <citation type="journal article" date="2016" name="Nat. Commun.">
        <title>Thousands of microbial genomes shed light on interconnected biogeochemical processes in an aquifer system.</title>
        <authorList>
            <person name="Anantharaman K."/>
            <person name="Brown C.T."/>
            <person name="Hug L.A."/>
            <person name="Sharon I."/>
            <person name="Castelle C.J."/>
            <person name="Probst A.J."/>
            <person name="Thomas B.C."/>
            <person name="Singh A."/>
            <person name="Wilkins M.J."/>
            <person name="Karaoz U."/>
            <person name="Brodie E.L."/>
            <person name="Williams K.H."/>
            <person name="Hubbard S.S."/>
            <person name="Banfield J.F."/>
        </authorList>
    </citation>
    <scope>NUCLEOTIDE SEQUENCE [LARGE SCALE GENOMIC DNA]</scope>
</reference>
<evidence type="ECO:0000256" key="1">
    <source>
        <dbReference type="ARBA" id="ARBA00022491"/>
    </source>
</evidence>
<protein>
    <recommendedName>
        <fullName evidence="7">Heat-inducible transcription repressor HrcA C-terminal domain-containing protein</fullName>
    </recommendedName>
</protein>
<evidence type="ECO:0000256" key="2">
    <source>
        <dbReference type="ARBA" id="ARBA00023015"/>
    </source>
</evidence>
<gene>
    <name evidence="8" type="ORF">A3J48_04680</name>
</gene>
<sequence length="249" mass="27368">MSLNSRSAVILAAIIKEYINTGHPVGSKEIAEAYNLGVSPATIRSTMSRLEKDGFLTQPHTSAGRVPTDKGYKLFVAELMRRFELSERERKHLREELLTLKRKHEELGRSISKLLSESTSQAAFALLPDQSGTSGAANLIGQESKPDEAREAVSFLEEIEDHSHELMTKYFGDQPEVHIGREIKLAGTSDYTLIVSGVKMPNGEKGLIGIVGPKRMKYDKNLSVVEYIAKLLSTGLGAALIATFVAHNF</sequence>
<dbReference type="GO" id="GO:0045892">
    <property type="term" value="P:negative regulation of DNA-templated transcription"/>
    <property type="evidence" value="ECO:0007669"/>
    <property type="project" value="TreeGrafter"/>
</dbReference>
<proteinExistence type="predicted"/>
<dbReference type="STRING" id="1817832.A3J48_04680"/>
<keyword evidence="6" id="KW-0812">Transmembrane</keyword>
<evidence type="ECO:0000313" key="9">
    <source>
        <dbReference type="Proteomes" id="UP000176786"/>
    </source>
</evidence>
<dbReference type="InterPro" id="IPR036388">
    <property type="entry name" value="WH-like_DNA-bd_sf"/>
</dbReference>
<name>A0A1F5P731_9BACT</name>
<comment type="caution">
    <text evidence="8">The sequence shown here is derived from an EMBL/GenBank/DDBJ whole genome shotgun (WGS) entry which is preliminary data.</text>
</comment>
<dbReference type="Gene3D" id="3.30.450.40">
    <property type="match status" value="1"/>
</dbReference>
<dbReference type="InterPro" id="IPR021153">
    <property type="entry name" value="HrcA_C"/>
</dbReference>
<dbReference type="EMBL" id="MFES01000025">
    <property type="protein sequence ID" value="OGE85584.1"/>
    <property type="molecule type" value="Genomic_DNA"/>
</dbReference>
<feature type="coiled-coil region" evidence="5">
    <location>
        <begin position="76"/>
        <end position="110"/>
    </location>
</feature>
<dbReference type="AlphaFoldDB" id="A0A1F5P731"/>
<dbReference type="Proteomes" id="UP000176786">
    <property type="component" value="Unassembled WGS sequence"/>
</dbReference>
<organism evidence="8 9">
    <name type="scientific">Candidatus Doudnabacteria bacterium RIFCSPHIGHO2_02_FULL_46_11</name>
    <dbReference type="NCBI Taxonomy" id="1817832"/>
    <lineage>
        <taxon>Bacteria</taxon>
        <taxon>Candidatus Doudnaibacteriota</taxon>
    </lineage>
</organism>
<dbReference type="SUPFAM" id="SSF46785">
    <property type="entry name" value="Winged helix' DNA-binding domain"/>
    <property type="match status" value="1"/>
</dbReference>